<evidence type="ECO:0000313" key="2">
    <source>
        <dbReference type="WBParaSite" id="ACRNAN_scaffold19118.g11530.t1"/>
    </source>
</evidence>
<keyword evidence="1" id="KW-1185">Reference proteome</keyword>
<evidence type="ECO:0000313" key="1">
    <source>
        <dbReference type="Proteomes" id="UP000887540"/>
    </source>
</evidence>
<organism evidence="1 2">
    <name type="scientific">Acrobeloides nanus</name>
    <dbReference type="NCBI Taxonomy" id="290746"/>
    <lineage>
        <taxon>Eukaryota</taxon>
        <taxon>Metazoa</taxon>
        <taxon>Ecdysozoa</taxon>
        <taxon>Nematoda</taxon>
        <taxon>Chromadorea</taxon>
        <taxon>Rhabditida</taxon>
        <taxon>Tylenchina</taxon>
        <taxon>Cephalobomorpha</taxon>
        <taxon>Cephaloboidea</taxon>
        <taxon>Cephalobidae</taxon>
        <taxon>Acrobeloides</taxon>
    </lineage>
</organism>
<reference evidence="2" key="1">
    <citation type="submission" date="2022-11" db="UniProtKB">
        <authorList>
            <consortium name="WormBaseParasite"/>
        </authorList>
    </citation>
    <scope>IDENTIFICATION</scope>
</reference>
<proteinExistence type="predicted"/>
<protein>
    <submittedName>
        <fullName evidence="2">Uncharacterized protein</fullName>
    </submittedName>
</protein>
<sequence length="97" mass="10912">MTFLIMYRSLFCSSQMTSSSLMKSVGDDSSKMIDSLISLKKWSSSWQLEISADKSASLHIGLNNKNNTYYFNNQALKRVDSIRDLGVSYDKKAVTPS</sequence>
<name>A0A914D7I2_9BILA</name>
<accession>A0A914D7I2</accession>
<dbReference type="Proteomes" id="UP000887540">
    <property type="component" value="Unplaced"/>
</dbReference>
<dbReference type="WBParaSite" id="ACRNAN_scaffold19118.g11530.t1">
    <property type="protein sequence ID" value="ACRNAN_scaffold19118.g11530.t1"/>
    <property type="gene ID" value="ACRNAN_scaffold19118.g11530"/>
</dbReference>
<dbReference type="PRINTS" id="PR01345">
    <property type="entry name" value="CERVTRCPTASE"/>
</dbReference>
<dbReference type="AlphaFoldDB" id="A0A914D7I2"/>